<proteinExistence type="predicted"/>
<dbReference type="Proteomes" id="UP000316360">
    <property type="component" value="Unassembled WGS sequence"/>
</dbReference>
<feature type="transmembrane region" description="Helical" evidence="1">
    <location>
        <begin position="130"/>
        <end position="148"/>
    </location>
</feature>
<dbReference type="Pfam" id="PF06966">
    <property type="entry name" value="DUF1295"/>
    <property type="match status" value="1"/>
</dbReference>
<name>A0A523RRI4_UNCAE</name>
<keyword evidence="1" id="KW-0812">Transmembrane</keyword>
<dbReference type="InterPro" id="IPR010721">
    <property type="entry name" value="UstE-like"/>
</dbReference>
<feature type="transmembrane region" description="Helical" evidence="1">
    <location>
        <begin position="102"/>
        <end position="124"/>
    </location>
</feature>
<evidence type="ECO:0000256" key="1">
    <source>
        <dbReference type="SAM" id="Phobius"/>
    </source>
</evidence>
<keyword evidence="1" id="KW-1133">Transmembrane helix</keyword>
<keyword evidence="1" id="KW-0472">Membrane</keyword>
<protein>
    <submittedName>
        <fullName evidence="2">DUF1295 domain-containing protein</fullName>
    </submittedName>
</protein>
<reference evidence="2 3" key="1">
    <citation type="submission" date="2019-03" db="EMBL/GenBank/DDBJ databases">
        <title>Metabolic potential of uncultured bacteria and archaea associated with petroleum seepage in deep-sea sediments.</title>
        <authorList>
            <person name="Dong X."/>
            <person name="Hubert C."/>
        </authorList>
    </citation>
    <scope>NUCLEOTIDE SEQUENCE [LARGE SCALE GENOMIC DNA]</scope>
    <source>
        <strain evidence="2">E44_bin7</strain>
    </source>
</reference>
<dbReference type="AlphaFoldDB" id="A0A523RRI4"/>
<evidence type="ECO:0000313" key="2">
    <source>
        <dbReference type="EMBL" id="TET08392.1"/>
    </source>
</evidence>
<sequence length="200" mass="23203">MKYIIIGICSFLIAYLFDFVSLKKIPLAKLAIGGAAGILGGYSTTMVYMQKEKFFLPLYLSHLGWFLLVVCIFLLFYSLFWEIPFRKTYALKGVGDKLIKTGTYALVRHPGVIWYALLLVALLLISRSKLFLIAAPIWIFMDILYAFIQEKFYFPKMFPGYEEYEKETPMLIPTRKSLASFLASFGKRRLKNEEERLGRR</sequence>
<comment type="caution">
    <text evidence="2">The sequence shown here is derived from an EMBL/GenBank/DDBJ whole genome shotgun (WGS) entry which is preliminary data.</text>
</comment>
<feature type="transmembrane region" description="Helical" evidence="1">
    <location>
        <begin position="62"/>
        <end position="81"/>
    </location>
</feature>
<dbReference type="EMBL" id="SOKJ01000357">
    <property type="protein sequence ID" value="TET08392.1"/>
    <property type="molecule type" value="Genomic_DNA"/>
</dbReference>
<organism evidence="2 3">
    <name type="scientific">Aerophobetes bacterium</name>
    <dbReference type="NCBI Taxonomy" id="2030807"/>
    <lineage>
        <taxon>Bacteria</taxon>
        <taxon>Candidatus Aerophobota</taxon>
    </lineage>
</organism>
<gene>
    <name evidence="2" type="ORF">E3J84_06235</name>
</gene>
<feature type="transmembrane region" description="Helical" evidence="1">
    <location>
        <begin position="30"/>
        <end position="50"/>
    </location>
</feature>
<dbReference type="Gene3D" id="1.20.120.1630">
    <property type="match status" value="1"/>
</dbReference>
<accession>A0A523RRI4</accession>
<evidence type="ECO:0000313" key="3">
    <source>
        <dbReference type="Proteomes" id="UP000316360"/>
    </source>
</evidence>